<evidence type="ECO:0008006" key="4">
    <source>
        <dbReference type="Google" id="ProtNLM"/>
    </source>
</evidence>
<gene>
    <name evidence="2" type="ORF">N869_09085</name>
</gene>
<dbReference type="Proteomes" id="UP000054314">
    <property type="component" value="Unassembled WGS sequence"/>
</dbReference>
<feature type="transmembrane region" description="Helical" evidence="1">
    <location>
        <begin position="90"/>
        <end position="109"/>
    </location>
</feature>
<keyword evidence="1" id="KW-0472">Membrane</keyword>
<evidence type="ECO:0000256" key="1">
    <source>
        <dbReference type="SAM" id="Phobius"/>
    </source>
</evidence>
<proteinExistence type="predicted"/>
<dbReference type="OrthoDB" id="4422940at2"/>
<accession>A0A0A0C3C1</accession>
<dbReference type="AlphaFoldDB" id="A0A0A0C3C1"/>
<name>A0A0A0C3C1_9CELL</name>
<dbReference type="EMBL" id="AXCZ01000022">
    <property type="protein sequence ID" value="KGM13854.1"/>
    <property type="molecule type" value="Genomic_DNA"/>
</dbReference>
<keyword evidence="3" id="KW-1185">Reference proteome</keyword>
<organism evidence="2 3">
    <name type="scientific">Cellulomonas bogoriensis 69B4 = DSM 16987</name>
    <dbReference type="NCBI Taxonomy" id="1386082"/>
    <lineage>
        <taxon>Bacteria</taxon>
        <taxon>Bacillati</taxon>
        <taxon>Actinomycetota</taxon>
        <taxon>Actinomycetes</taxon>
        <taxon>Micrococcales</taxon>
        <taxon>Cellulomonadaceae</taxon>
        <taxon>Cellulomonas</taxon>
    </lineage>
</organism>
<evidence type="ECO:0000313" key="3">
    <source>
        <dbReference type="Proteomes" id="UP000054314"/>
    </source>
</evidence>
<sequence length="130" mass="13501">MDQPLPLVVLLLIALPLAGLALFVWVVAGRTADGRLGRESGVGIRAREVRASDEAWLLAHKVARPAVDVGCTGLLIAAVTLVLAGNTAGVVWFVVGGLVWMLVLGLVGVNQGIAAVRRPVAGDAHPDRMV</sequence>
<dbReference type="InterPro" id="IPR025962">
    <property type="entry name" value="SdpI/YhfL"/>
</dbReference>
<keyword evidence="1" id="KW-1133">Transmembrane helix</keyword>
<keyword evidence="1" id="KW-0812">Transmembrane</keyword>
<protein>
    <recommendedName>
        <fullName evidence="4">SdpI/YhfL protein family</fullName>
    </recommendedName>
</protein>
<feature type="transmembrane region" description="Helical" evidence="1">
    <location>
        <begin position="6"/>
        <end position="28"/>
    </location>
</feature>
<comment type="caution">
    <text evidence="2">The sequence shown here is derived from an EMBL/GenBank/DDBJ whole genome shotgun (WGS) entry which is preliminary data.</text>
</comment>
<evidence type="ECO:0000313" key="2">
    <source>
        <dbReference type="EMBL" id="KGM13854.1"/>
    </source>
</evidence>
<dbReference type="Pfam" id="PF13630">
    <property type="entry name" value="SdpI"/>
    <property type="match status" value="1"/>
</dbReference>
<dbReference type="RefSeq" id="WP_035058142.1">
    <property type="nucleotide sequence ID" value="NZ_AXCZ01000022.1"/>
</dbReference>
<reference evidence="2 3" key="1">
    <citation type="submission" date="2013-08" db="EMBL/GenBank/DDBJ databases">
        <title>Genome sequencing of Cellulomonas bogoriensis 69B4.</title>
        <authorList>
            <person name="Chen F."/>
            <person name="Li Y."/>
            <person name="Wang G."/>
        </authorList>
    </citation>
    <scope>NUCLEOTIDE SEQUENCE [LARGE SCALE GENOMIC DNA]</scope>
    <source>
        <strain evidence="2 3">69B4</strain>
    </source>
</reference>